<dbReference type="InterPro" id="IPR001660">
    <property type="entry name" value="SAM"/>
</dbReference>
<proteinExistence type="inferred from homology"/>
<dbReference type="PROSITE" id="PS50104">
    <property type="entry name" value="TIR"/>
    <property type="match status" value="1"/>
</dbReference>
<comment type="catalytic activity">
    <reaction evidence="10">
        <text>NAD(+) + H2O = ADP-D-ribose + nicotinamide + H(+)</text>
        <dbReference type="Rhea" id="RHEA:16301"/>
        <dbReference type="ChEBI" id="CHEBI:15377"/>
        <dbReference type="ChEBI" id="CHEBI:15378"/>
        <dbReference type="ChEBI" id="CHEBI:17154"/>
        <dbReference type="ChEBI" id="CHEBI:57540"/>
        <dbReference type="ChEBI" id="CHEBI:57967"/>
        <dbReference type="EC" id="3.2.2.6"/>
    </reaction>
    <physiologicalReaction direction="left-to-right" evidence="10">
        <dbReference type="Rhea" id="RHEA:16302"/>
    </physiologicalReaction>
</comment>
<evidence type="ECO:0000256" key="8">
    <source>
        <dbReference type="ARBA" id="ARBA00022859"/>
    </source>
</evidence>
<evidence type="ECO:0000256" key="11">
    <source>
        <dbReference type="SAM" id="MobiDB-lite"/>
    </source>
</evidence>
<sequence>DAVSENRLQQSLSTPFPREDEKPRKDSEYRRFKSEGSAVGALPAGPELDVAIDDLSPIADTRTTSPHRFNLIAVANQMFHISFVTADRLTFQQDSVVNGGPITKHSNTEQVLMMHTLKTKTSKYQSFIDKAFQNIMQATDEQIIEALKLVPHCRTKGCTIVAKVMTKAWMIPKVSHDLSFALCDYLREKMYLDALIKLFIGSTTCEPVRLACGRVLEECMSLNNREYIVNKGWLKKIVSVAMKLNKNAEQQRMSLSIIESMFKHSSSTSLKLIEYGVLDHIIITSKRAMDTPTTLRHAALGLANLTLYTCSEGKKKIIQKKLPEWLFLLVNQDDDLTRYYASLAICMLASIKLVEPFLLAHDATTFAGDHYKHSQGRPKEWLSRLLPMLKSMRREAKSMAAFHFAMEAAIKKDQNKLDVFQEIGAIDALKEVASSPDEVAAKFASEALTVIGEEIGFEDYVDHFAKQMVDGDILLHLNERELERDIGMSSGLHRKRFIRELESLKIAADYSAVDESNLDQLLMSLSPELSVYTYKMLSCGINRSLLGSLTDELMQTACGITNPIHRLKMTQAFQNAKHPDEVELAVLSKQIDVFISYRRSTGNQLASLIKVLLQLKGYKVFIDVDKLYAGKFDSSLLKNIQAAKHFILVLTPNSLDRLLNDHNGDDWIHKELKCAFEYQKNIIPIFDQAFEFPQNEEQIPQDIRMITKYNGVKWVHDYQDACMGKVVRFIEGELNRTPSLSAAVGASLFFF</sequence>
<evidence type="ECO:0000256" key="7">
    <source>
        <dbReference type="ARBA" id="ARBA00022801"/>
    </source>
</evidence>
<dbReference type="Gene3D" id="1.10.150.50">
    <property type="entry name" value="Transcription Factor, Ets-1"/>
    <property type="match status" value="2"/>
</dbReference>
<dbReference type="GO" id="GO:0045087">
    <property type="term" value="P:innate immune response"/>
    <property type="evidence" value="ECO:0007669"/>
    <property type="project" value="UniProtKB-KW"/>
</dbReference>
<dbReference type="GO" id="GO:0048678">
    <property type="term" value="P:response to axon injury"/>
    <property type="evidence" value="ECO:0007669"/>
    <property type="project" value="InterPro"/>
</dbReference>
<dbReference type="EC" id="3.2.2.6" evidence="3"/>
<dbReference type="CDD" id="cd24153">
    <property type="entry name" value="SARM1_N"/>
    <property type="match status" value="1"/>
</dbReference>
<dbReference type="InterPro" id="IPR013761">
    <property type="entry name" value="SAM/pointed_sf"/>
</dbReference>
<dbReference type="WBParaSite" id="ACAC_0000749101-mRNA-1">
    <property type="protein sequence ID" value="ACAC_0000749101-mRNA-1"/>
    <property type="gene ID" value="ACAC_0000749101"/>
</dbReference>
<dbReference type="FunFam" id="1.10.150.50:FF:000101">
    <property type="entry name" value="Sterile alpha and TIR motif-containing protein tir-1"/>
    <property type="match status" value="1"/>
</dbReference>
<dbReference type="SMART" id="SM00255">
    <property type="entry name" value="TIR"/>
    <property type="match status" value="1"/>
</dbReference>
<dbReference type="SMART" id="SM00454">
    <property type="entry name" value="SAM"/>
    <property type="match status" value="2"/>
</dbReference>
<dbReference type="FunFam" id="1.25.10.10:FF:001252">
    <property type="entry name" value="Sterile alpha and TIR motif-containing protein tir-1"/>
    <property type="match status" value="1"/>
</dbReference>
<keyword evidence="7" id="KW-0378">Hydrolase</keyword>
<evidence type="ECO:0000256" key="1">
    <source>
        <dbReference type="ARBA" id="ARBA00004496"/>
    </source>
</evidence>
<feature type="domain" description="TIR" evidence="12">
    <location>
        <begin position="589"/>
        <end position="734"/>
    </location>
</feature>
<comment type="similarity">
    <text evidence="2">Belongs to the SARM1 family.</text>
</comment>
<keyword evidence="4" id="KW-0963">Cytoplasm</keyword>
<dbReference type="AlphaFoldDB" id="A0A158P8V4"/>
<dbReference type="GO" id="GO:0030425">
    <property type="term" value="C:dendrite"/>
    <property type="evidence" value="ECO:0007669"/>
    <property type="project" value="TreeGrafter"/>
</dbReference>
<dbReference type="Pfam" id="PF13676">
    <property type="entry name" value="TIR_2"/>
    <property type="match status" value="1"/>
</dbReference>
<organism evidence="14 15">
    <name type="scientific">Angiostrongylus cantonensis</name>
    <name type="common">Rat lungworm</name>
    <dbReference type="NCBI Taxonomy" id="6313"/>
    <lineage>
        <taxon>Eukaryota</taxon>
        <taxon>Metazoa</taxon>
        <taxon>Ecdysozoa</taxon>
        <taxon>Nematoda</taxon>
        <taxon>Chromadorea</taxon>
        <taxon>Rhabditida</taxon>
        <taxon>Rhabditina</taxon>
        <taxon>Rhabditomorpha</taxon>
        <taxon>Strongyloidea</taxon>
        <taxon>Metastrongylidae</taxon>
        <taxon>Angiostrongylus</taxon>
    </lineage>
</organism>
<evidence type="ECO:0000256" key="2">
    <source>
        <dbReference type="ARBA" id="ARBA00008291"/>
    </source>
</evidence>
<evidence type="ECO:0000256" key="6">
    <source>
        <dbReference type="ARBA" id="ARBA00022737"/>
    </source>
</evidence>
<dbReference type="InterPro" id="IPR011989">
    <property type="entry name" value="ARM-like"/>
</dbReference>
<dbReference type="FunFam" id="3.40.50.10140:FF:000023">
    <property type="entry name" value="Sterile alpha and TIR motif-containing protein tir-1"/>
    <property type="match status" value="1"/>
</dbReference>
<comment type="subcellular location">
    <subcellularLocation>
        <location evidence="1">Cytoplasm</location>
    </subcellularLocation>
</comment>
<dbReference type="SUPFAM" id="SSF48371">
    <property type="entry name" value="ARM repeat"/>
    <property type="match status" value="1"/>
</dbReference>
<dbReference type="CDD" id="cd09502">
    <property type="entry name" value="SAM_SARM1-like_repeat2"/>
    <property type="match status" value="1"/>
</dbReference>
<dbReference type="PROSITE" id="PS50105">
    <property type="entry name" value="SAM_DOMAIN"/>
    <property type="match status" value="1"/>
</dbReference>
<keyword evidence="9" id="KW-0520">NAD</keyword>
<reference evidence="14" key="1">
    <citation type="submission" date="2012-09" db="EMBL/GenBank/DDBJ databases">
        <authorList>
            <person name="Martin A.A."/>
        </authorList>
    </citation>
    <scope>NUCLEOTIDE SEQUENCE</scope>
</reference>
<evidence type="ECO:0000256" key="3">
    <source>
        <dbReference type="ARBA" id="ARBA00011982"/>
    </source>
</evidence>
<dbReference type="Gene3D" id="1.25.10.10">
    <property type="entry name" value="Leucine-rich Repeat Variant"/>
    <property type="match status" value="1"/>
</dbReference>
<reference evidence="15" key="2">
    <citation type="submission" date="2016-04" db="UniProtKB">
        <authorList>
            <consortium name="WormBaseParasite"/>
        </authorList>
    </citation>
    <scope>IDENTIFICATION</scope>
</reference>
<dbReference type="Pfam" id="PF07647">
    <property type="entry name" value="SAM_2"/>
    <property type="match status" value="1"/>
</dbReference>
<evidence type="ECO:0000256" key="10">
    <source>
        <dbReference type="ARBA" id="ARBA00047304"/>
    </source>
</evidence>
<dbReference type="Gene3D" id="3.40.50.10140">
    <property type="entry name" value="Toll/interleukin-1 receptor homology (TIR) domain"/>
    <property type="match status" value="1"/>
</dbReference>
<dbReference type="Proteomes" id="UP000035642">
    <property type="component" value="Unassembled WGS sequence"/>
</dbReference>
<keyword evidence="8" id="KW-0391">Immunity</keyword>
<feature type="compositionally biased region" description="Polar residues" evidence="11">
    <location>
        <begin position="1"/>
        <end position="14"/>
    </location>
</feature>
<dbReference type="STRING" id="6313.A0A158P8V4"/>
<accession>A0A158P8V4</accession>
<dbReference type="GO" id="GO:0061809">
    <property type="term" value="F:NAD+ nucleosidase activity, cyclic ADP-ribose generating"/>
    <property type="evidence" value="ECO:0007669"/>
    <property type="project" value="UniProtKB-EC"/>
</dbReference>
<dbReference type="InterPro" id="IPR035897">
    <property type="entry name" value="Toll_tir_struct_dom_sf"/>
</dbReference>
<dbReference type="InterPro" id="IPR039184">
    <property type="entry name" value="SARM1"/>
</dbReference>
<evidence type="ECO:0000259" key="13">
    <source>
        <dbReference type="PROSITE" id="PS50105"/>
    </source>
</evidence>
<evidence type="ECO:0000313" key="14">
    <source>
        <dbReference type="Proteomes" id="UP000035642"/>
    </source>
</evidence>
<dbReference type="GO" id="GO:0005737">
    <property type="term" value="C:cytoplasm"/>
    <property type="evidence" value="ECO:0007669"/>
    <property type="project" value="UniProtKB-SubCell"/>
</dbReference>
<dbReference type="PANTHER" id="PTHR22998:SF1">
    <property type="entry name" value="NAD(+) HYDROLASE SARM1"/>
    <property type="match status" value="1"/>
</dbReference>
<dbReference type="GO" id="GO:0007165">
    <property type="term" value="P:signal transduction"/>
    <property type="evidence" value="ECO:0007669"/>
    <property type="project" value="InterPro"/>
</dbReference>
<feature type="compositionally biased region" description="Basic and acidic residues" evidence="11">
    <location>
        <begin position="17"/>
        <end position="34"/>
    </location>
</feature>
<evidence type="ECO:0000259" key="12">
    <source>
        <dbReference type="PROSITE" id="PS50104"/>
    </source>
</evidence>
<keyword evidence="14" id="KW-1185">Reference proteome</keyword>
<protein>
    <recommendedName>
        <fullName evidence="3">ADP-ribosyl cyclase/cyclic ADP-ribose hydrolase</fullName>
        <ecNumber evidence="3">3.2.2.6</ecNumber>
    </recommendedName>
</protein>
<dbReference type="InterPro" id="IPR016024">
    <property type="entry name" value="ARM-type_fold"/>
</dbReference>
<dbReference type="SUPFAM" id="SSF47769">
    <property type="entry name" value="SAM/Pointed domain"/>
    <property type="match status" value="2"/>
</dbReference>
<evidence type="ECO:0000256" key="9">
    <source>
        <dbReference type="ARBA" id="ARBA00023027"/>
    </source>
</evidence>
<dbReference type="SUPFAM" id="SSF52200">
    <property type="entry name" value="Toll/Interleukin receptor TIR domain"/>
    <property type="match status" value="1"/>
</dbReference>
<keyword evidence="6" id="KW-0677">Repeat</keyword>
<evidence type="ECO:0000256" key="5">
    <source>
        <dbReference type="ARBA" id="ARBA00022588"/>
    </source>
</evidence>
<feature type="region of interest" description="Disordered" evidence="11">
    <location>
        <begin position="1"/>
        <end position="38"/>
    </location>
</feature>
<evidence type="ECO:0000313" key="15">
    <source>
        <dbReference type="WBParaSite" id="ACAC_0000749101-mRNA-1"/>
    </source>
</evidence>
<dbReference type="GO" id="GO:0034128">
    <property type="term" value="P:negative regulation of MyD88-independent toll-like receptor signaling pathway"/>
    <property type="evidence" value="ECO:0007669"/>
    <property type="project" value="InterPro"/>
</dbReference>
<evidence type="ECO:0000256" key="4">
    <source>
        <dbReference type="ARBA" id="ARBA00022490"/>
    </source>
</evidence>
<dbReference type="GO" id="GO:0003953">
    <property type="term" value="F:NAD+ nucleosidase activity"/>
    <property type="evidence" value="ECO:0007669"/>
    <property type="project" value="InterPro"/>
</dbReference>
<dbReference type="InterPro" id="IPR000157">
    <property type="entry name" value="TIR_dom"/>
</dbReference>
<feature type="domain" description="SAM" evidence="13">
    <location>
        <begin position="443"/>
        <end position="507"/>
    </location>
</feature>
<dbReference type="Pfam" id="PF00536">
    <property type="entry name" value="SAM_1"/>
    <property type="match status" value="1"/>
</dbReference>
<dbReference type="GO" id="GO:0035591">
    <property type="term" value="F:signaling adaptor activity"/>
    <property type="evidence" value="ECO:0007669"/>
    <property type="project" value="InterPro"/>
</dbReference>
<name>A0A158P8V4_ANGCA</name>
<dbReference type="PANTHER" id="PTHR22998">
    <property type="entry name" value="SARM1"/>
    <property type="match status" value="1"/>
</dbReference>
<keyword evidence="5" id="KW-0399">Innate immunity</keyword>